<evidence type="ECO:0000313" key="9">
    <source>
        <dbReference type="Proteomes" id="UP001303946"/>
    </source>
</evidence>
<feature type="transmembrane region" description="Helical" evidence="7">
    <location>
        <begin position="147"/>
        <end position="168"/>
    </location>
</feature>
<dbReference type="EMBL" id="CP136336">
    <property type="protein sequence ID" value="WOB05943.1"/>
    <property type="molecule type" value="Genomic_DNA"/>
</dbReference>
<evidence type="ECO:0000256" key="2">
    <source>
        <dbReference type="ARBA" id="ARBA00022448"/>
    </source>
</evidence>
<dbReference type="SUPFAM" id="SSF81338">
    <property type="entry name" value="Aquaporin-like"/>
    <property type="match status" value="1"/>
</dbReference>
<comment type="similarity">
    <text evidence="6">Belongs to the MIP/aquaporin (TC 1.A.8) family.</text>
</comment>
<evidence type="ECO:0000256" key="4">
    <source>
        <dbReference type="ARBA" id="ARBA00022989"/>
    </source>
</evidence>
<accession>A0ABZ0CLT3</accession>
<evidence type="ECO:0000313" key="8">
    <source>
        <dbReference type="EMBL" id="WOB05943.1"/>
    </source>
</evidence>
<evidence type="ECO:0000256" key="7">
    <source>
        <dbReference type="SAM" id="Phobius"/>
    </source>
</evidence>
<feature type="transmembrane region" description="Helical" evidence="7">
    <location>
        <begin position="33"/>
        <end position="55"/>
    </location>
</feature>
<keyword evidence="4 7" id="KW-1133">Transmembrane helix</keyword>
<evidence type="ECO:0000256" key="1">
    <source>
        <dbReference type="ARBA" id="ARBA00004141"/>
    </source>
</evidence>
<keyword evidence="3 6" id="KW-0812">Transmembrane</keyword>
<dbReference type="InterPro" id="IPR023271">
    <property type="entry name" value="Aquaporin-like"/>
</dbReference>
<reference evidence="8 9" key="1">
    <citation type="submission" date="2023-10" db="EMBL/GenBank/DDBJ databases">
        <title>Bacteria for the degradation of biodegradable plastic PBAT(Polybutylene adipate terephthalate).</title>
        <authorList>
            <person name="Weon H.-Y."/>
            <person name="Yeon J."/>
        </authorList>
    </citation>
    <scope>NUCLEOTIDE SEQUENCE [LARGE SCALE GENOMIC DNA]</scope>
    <source>
        <strain evidence="8 9">SBD 7-3</strain>
    </source>
</reference>
<sequence length="223" mass="22427">MSLPRKLAAEALGTALLLAVVIGSGIMGERLAGGNVAIALLANTLATVGGLYVLIEVFGPVSGAHFNPAVSAVLAWRGALPVNALAPYIASQLVGAVLGAWLAHAMFDMTIVQFSTKLRTGTGQWIAEAVATAGLVLVILRAPAGRGAAMVACYIGAAYWFTASTSFANPAAVFGRMFSDSFAGIAPTSAPGFVVAQGAGAALAVLIHRLLGADAPSREAAPV</sequence>
<dbReference type="InterPro" id="IPR000425">
    <property type="entry name" value="MIP"/>
</dbReference>
<gene>
    <name evidence="8" type="ORF">RXV79_13535</name>
</gene>
<evidence type="ECO:0000256" key="3">
    <source>
        <dbReference type="ARBA" id="ARBA00022692"/>
    </source>
</evidence>
<feature type="transmembrane region" description="Helical" evidence="7">
    <location>
        <begin position="85"/>
        <end position="103"/>
    </location>
</feature>
<keyword evidence="2 6" id="KW-0813">Transport</keyword>
<dbReference type="PRINTS" id="PR00783">
    <property type="entry name" value="MINTRINSICP"/>
</dbReference>
<keyword evidence="9" id="KW-1185">Reference proteome</keyword>
<name>A0ABZ0CLT3_9BURK</name>
<keyword evidence="5 7" id="KW-0472">Membrane</keyword>
<dbReference type="InterPro" id="IPR034294">
    <property type="entry name" value="Aquaporin_transptr"/>
</dbReference>
<organism evidence="8 9">
    <name type="scientific">Piscinibacter gummiphilus</name>
    <dbReference type="NCBI Taxonomy" id="946333"/>
    <lineage>
        <taxon>Bacteria</taxon>
        <taxon>Pseudomonadati</taxon>
        <taxon>Pseudomonadota</taxon>
        <taxon>Betaproteobacteria</taxon>
        <taxon>Burkholderiales</taxon>
        <taxon>Sphaerotilaceae</taxon>
        <taxon>Piscinibacter</taxon>
    </lineage>
</organism>
<dbReference type="PANTHER" id="PTHR45724">
    <property type="entry name" value="AQUAPORIN NIP2-1"/>
    <property type="match status" value="1"/>
</dbReference>
<comment type="subcellular location">
    <subcellularLocation>
        <location evidence="1">Membrane</location>
        <topology evidence="1">Multi-pass membrane protein</topology>
    </subcellularLocation>
</comment>
<dbReference type="RefSeq" id="WP_316698078.1">
    <property type="nucleotide sequence ID" value="NZ_CP136336.1"/>
</dbReference>
<dbReference type="Pfam" id="PF00230">
    <property type="entry name" value="MIP"/>
    <property type="match status" value="1"/>
</dbReference>
<dbReference type="Proteomes" id="UP001303946">
    <property type="component" value="Chromosome"/>
</dbReference>
<feature type="transmembrane region" description="Helical" evidence="7">
    <location>
        <begin position="188"/>
        <end position="208"/>
    </location>
</feature>
<dbReference type="PANTHER" id="PTHR45724:SF13">
    <property type="entry name" value="AQUAPORIN NIP1-1-RELATED"/>
    <property type="match status" value="1"/>
</dbReference>
<dbReference type="Gene3D" id="1.20.1080.10">
    <property type="entry name" value="Glycerol uptake facilitator protein"/>
    <property type="match status" value="1"/>
</dbReference>
<evidence type="ECO:0000256" key="5">
    <source>
        <dbReference type="ARBA" id="ARBA00023136"/>
    </source>
</evidence>
<protein>
    <submittedName>
        <fullName evidence="8">MIP/aquaporin family protein</fullName>
    </submittedName>
</protein>
<feature type="transmembrane region" description="Helical" evidence="7">
    <location>
        <begin position="123"/>
        <end position="140"/>
    </location>
</feature>
<evidence type="ECO:0000256" key="6">
    <source>
        <dbReference type="RuleBase" id="RU000477"/>
    </source>
</evidence>
<proteinExistence type="inferred from homology"/>